<dbReference type="InterPro" id="IPR015421">
    <property type="entry name" value="PyrdxlP-dep_Trfase_major"/>
</dbReference>
<dbReference type="PANTHER" id="PTHR46577:SF2">
    <property type="entry name" value="TRANSCRIPTIONAL REGULATORY PROTEIN"/>
    <property type="match status" value="1"/>
</dbReference>
<dbReference type="GO" id="GO:0003700">
    <property type="term" value="F:DNA-binding transcription factor activity"/>
    <property type="evidence" value="ECO:0007669"/>
    <property type="project" value="InterPro"/>
</dbReference>
<keyword evidence="9" id="KW-1185">Reference proteome</keyword>
<dbReference type="SUPFAM" id="SSF53383">
    <property type="entry name" value="PLP-dependent transferases"/>
    <property type="match status" value="1"/>
</dbReference>
<dbReference type="AlphaFoldDB" id="A0A927GIT0"/>
<dbReference type="Pfam" id="PF00392">
    <property type="entry name" value="GntR"/>
    <property type="match status" value="1"/>
</dbReference>
<keyword evidence="8" id="KW-0032">Aminotransferase</keyword>
<protein>
    <submittedName>
        <fullName evidence="8">PLP-dependent aminotransferase family protein</fullName>
    </submittedName>
</protein>
<dbReference type="SMART" id="SM00345">
    <property type="entry name" value="HTH_GNTR"/>
    <property type="match status" value="1"/>
</dbReference>
<dbReference type="PROSITE" id="PS50949">
    <property type="entry name" value="HTH_GNTR"/>
    <property type="match status" value="1"/>
</dbReference>
<dbReference type="Pfam" id="PF00155">
    <property type="entry name" value="Aminotran_1_2"/>
    <property type="match status" value="1"/>
</dbReference>
<reference evidence="8" key="1">
    <citation type="submission" date="2020-09" db="EMBL/GenBank/DDBJ databases">
        <authorList>
            <person name="Kim M.K."/>
        </authorList>
    </citation>
    <scope>NUCLEOTIDE SEQUENCE</scope>
    <source>
        <strain evidence="8">BT664</strain>
    </source>
</reference>
<feature type="region of interest" description="Disordered" evidence="6">
    <location>
        <begin position="79"/>
        <end position="100"/>
    </location>
</feature>
<dbReference type="InterPro" id="IPR015424">
    <property type="entry name" value="PyrdxlP-dep_Trfase"/>
</dbReference>
<dbReference type="SUPFAM" id="SSF46785">
    <property type="entry name" value="Winged helix' DNA-binding domain"/>
    <property type="match status" value="1"/>
</dbReference>
<evidence type="ECO:0000313" key="9">
    <source>
        <dbReference type="Proteomes" id="UP000612233"/>
    </source>
</evidence>
<dbReference type="InterPro" id="IPR051446">
    <property type="entry name" value="HTH_trans_reg/aminotransferase"/>
</dbReference>
<sequence>MHPALTVAVPAHKYQLVANHLEAQIRGGVLRVGDKLPSVRVLSREQGLSVSTILQAYYELEVHGLVEVRPQSGYYVCRPHRRPPALPTPTQPAAQPPGTPAFSETEDLIAEYYEQIADPHLLRLSLSLPDPSLLPVAKLAQALRQALLQLPQAGTPYEPVQGNLLLRQQVARYSVLWGGQLSEQDLLTTEGCMAAMALCLLALTKPGDTLAVESPTYFGVLQLARTLGLRVLELPTHPETGVELDTLAGHLAAGRVQVCLLVTNFNNPMGSCMPEAHKCRLVQLLEQYQVPLIEDDLYGDLYFGAQRPKPCKAFDTTGLVLWCGSVSKTLAPGYRVGWVAPGRYLEQLKRLKLYQQVASPGLTHQAIGHLLATGRYELHLRRLRRFLLGNYRRYAQVIEQHFPATKVSRPQGGFLLWVELPAHVNTTDLFRRAAAAGISLAPGRMFTLHEQYQNCFRLSYGLPFSEAVEAGLVRLAGLVRDAIGPAADLARPELPSAPENPDFSSTP</sequence>
<dbReference type="CDD" id="cd07377">
    <property type="entry name" value="WHTH_GntR"/>
    <property type="match status" value="1"/>
</dbReference>
<keyword evidence="5" id="KW-0804">Transcription</keyword>
<evidence type="ECO:0000259" key="7">
    <source>
        <dbReference type="PROSITE" id="PS50949"/>
    </source>
</evidence>
<dbReference type="EMBL" id="JACXAD010000005">
    <property type="protein sequence ID" value="MBD2767424.1"/>
    <property type="molecule type" value="Genomic_DNA"/>
</dbReference>
<dbReference type="Gene3D" id="3.90.1150.10">
    <property type="entry name" value="Aspartate Aminotransferase, domain 1"/>
    <property type="match status" value="1"/>
</dbReference>
<gene>
    <name evidence="8" type="ORF">IC235_05915</name>
</gene>
<evidence type="ECO:0000313" key="8">
    <source>
        <dbReference type="EMBL" id="MBD2767424.1"/>
    </source>
</evidence>
<dbReference type="InterPro" id="IPR000524">
    <property type="entry name" value="Tscrpt_reg_HTH_GntR"/>
</dbReference>
<dbReference type="Gene3D" id="3.40.640.10">
    <property type="entry name" value="Type I PLP-dependent aspartate aminotransferase-like (Major domain)"/>
    <property type="match status" value="1"/>
</dbReference>
<keyword evidence="2" id="KW-0663">Pyridoxal phosphate</keyword>
<accession>A0A927GIT0</accession>
<evidence type="ECO:0000256" key="6">
    <source>
        <dbReference type="SAM" id="MobiDB-lite"/>
    </source>
</evidence>
<proteinExistence type="inferred from homology"/>
<feature type="compositionally biased region" description="Pro residues" evidence="6">
    <location>
        <begin position="84"/>
        <end position="99"/>
    </location>
</feature>
<dbReference type="Proteomes" id="UP000612233">
    <property type="component" value="Unassembled WGS sequence"/>
</dbReference>
<dbReference type="GO" id="GO:0003677">
    <property type="term" value="F:DNA binding"/>
    <property type="evidence" value="ECO:0007669"/>
    <property type="project" value="UniProtKB-KW"/>
</dbReference>
<dbReference type="RefSeq" id="WP_191004241.1">
    <property type="nucleotide sequence ID" value="NZ_JACXAD010000005.1"/>
</dbReference>
<name>A0A927GIT0_9BACT</name>
<evidence type="ECO:0000256" key="3">
    <source>
        <dbReference type="ARBA" id="ARBA00023015"/>
    </source>
</evidence>
<dbReference type="GO" id="GO:0030170">
    <property type="term" value="F:pyridoxal phosphate binding"/>
    <property type="evidence" value="ECO:0007669"/>
    <property type="project" value="InterPro"/>
</dbReference>
<keyword evidence="3" id="KW-0805">Transcription regulation</keyword>
<feature type="domain" description="HTH gntR-type" evidence="7">
    <location>
        <begin position="11"/>
        <end position="79"/>
    </location>
</feature>
<organism evidence="8 9">
    <name type="scientific">Hymenobacter montanus</name>
    <dbReference type="NCBI Taxonomy" id="2771359"/>
    <lineage>
        <taxon>Bacteria</taxon>
        <taxon>Pseudomonadati</taxon>
        <taxon>Bacteroidota</taxon>
        <taxon>Cytophagia</taxon>
        <taxon>Cytophagales</taxon>
        <taxon>Hymenobacteraceae</taxon>
        <taxon>Hymenobacter</taxon>
    </lineage>
</organism>
<dbReference type="InterPro" id="IPR015422">
    <property type="entry name" value="PyrdxlP-dep_Trfase_small"/>
</dbReference>
<dbReference type="InterPro" id="IPR036388">
    <property type="entry name" value="WH-like_DNA-bd_sf"/>
</dbReference>
<comment type="caution">
    <text evidence="8">The sequence shown here is derived from an EMBL/GenBank/DDBJ whole genome shotgun (WGS) entry which is preliminary data.</text>
</comment>
<dbReference type="CDD" id="cd00609">
    <property type="entry name" value="AAT_like"/>
    <property type="match status" value="1"/>
</dbReference>
<dbReference type="InterPro" id="IPR036390">
    <property type="entry name" value="WH_DNA-bd_sf"/>
</dbReference>
<evidence type="ECO:0000256" key="4">
    <source>
        <dbReference type="ARBA" id="ARBA00023125"/>
    </source>
</evidence>
<keyword evidence="4" id="KW-0238">DNA-binding</keyword>
<evidence type="ECO:0000256" key="1">
    <source>
        <dbReference type="ARBA" id="ARBA00005384"/>
    </source>
</evidence>
<dbReference type="InterPro" id="IPR004839">
    <property type="entry name" value="Aminotransferase_I/II_large"/>
</dbReference>
<dbReference type="PANTHER" id="PTHR46577">
    <property type="entry name" value="HTH-TYPE TRANSCRIPTIONAL REGULATORY PROTEIN GABR"/>
    <property type="match status" value="1"/>
</dbReference>
<dbReference type="Gene3D" id="1.10.10.10">
    <property type="entry name" value="Winged helix-like DNA-binding domain superfamily/Winged helix DNA-binding domain"/>
    <property type="match status" value="1"/>
</dbReference>
<dbReference type="GO" id="GO:0008483">
    <property type="term" value="F:transaminase activity"/>
    <property type="evidence" value="ECO:0007669"/>
    <property type="project" value="UniProtKB-KW"/>
</dbReference>
<evidence type="ECO:0000256" key="5">
    <source>
        <dbReference type="ARBA" id="ARBA00023163"/>
    </source>
</evidence>
<keyword evidence="8" id="KW-0808">Transferase</keyword>
<evidence type="ECO:0000256" key="2">
    <source>
        <dbReference type="ARBA" id="ARBA00022898"/>
    </source>
</evidence>
<comment type="similarity">
    <text evidence="1">In the C-terminal section; belongs to the class-I pyridoxal-phosphate-dependent aminotransferase family.</text>
</comment>